<gene>
    <name evidence="3" type="ORF">Pan181_24060</name>
</gene>
<dbReference type="AlphaFoldDB" id="A0A518AN92"/>
<dbReference type="EMBL" id="CP036278">
    <property type="protein sequence ID" value="QDU56199.1"/>
    <property type="molecule type" value="Genomic_DNA"/>
</dbReference>
<keyword evidence="2" id="KW-0472">Membrane</keyword>
<dbReference type="InterPro" id="IPR008930">
    <property type="entry name" value="Terpenoid_cyclase/PrenylTrfase"/>
</dbReference>
<dbReference type="SUPFAM" id="SSF48239">
    <property type="entry name" value="Terpenoid cyclases/Protein prenyltransferases"/>
    <property type="match status" value="1"/>
</dbReference>
<feature type="region of interest" description="Disordered" evidence="1">
    <location>
        <begin position="93"/>
        <end position="153"/>
    </location>
</feature>
<proteinExistence type="predicted"/>
<keyword evidence="2" id="KW-0812">Transmembrane</keyword>
<dbReference type="KEGG" id="amuc:Pan181_24060"/>
<feature type="transmembrane region" description="Helical" evidence="2">
    <location>
        <begin position="12"/>
        <end position="33"/>
    </location>
</feature>
<protein>
    <recommendedName>
        <fullName evidence="5">Prenyltransferase and squalene oxidase repeat protein</fullName>
    </recommendedName>
</protein>
<feature type="region of interest" description="Disordered" evidence="1">
    <location>
        <begin position="167"/>
        <end position="237"/>
    </location>
</feature>
<feature type="compositionally biased region" description="Basic and acidic residues" evidence="1">
    <location>
        <begin position="222"/>
        <end position="231"/>
    </location>
</feature>
<feature type="compositionally biased region" description="Low complexity" evidence="1">
    <location>
        <begin position="194"/>
        <end position="207"/>
    </location>
</feature>
<evidence type="ECO:0000256" key="1">
    <source>
        <dbReference type="SAM" id="MobiDB-lite"/>
    </source>
</evidence>
<evidence type="ECO:0000313" key="3">
    <source>
        <dbReference type="EMBL" id="QDU56199.1"/>
    </source>
</evidence>
<name>A0A518AN92_9BACT</name>
<feature type="compositionally biased region" description="Pro residues" evidence="1">
    <location>
        <begin position="169"/>
        <end position="193"/>
    </location>
</feature>
<dbReference type="OrthoDB" id="238862at2"/>
<dbReference type="Gene3D" id="1.50.10.20">
    <property type="match status" value="1"/>
</dbReference>
<keyword evidence="4" id="KW-1185">Reference proteome</keyword>
<reference evidence="3 4" key="1">
    <citation type="submission" date="2019-02" db="EMBL/GenBank/DDBJ databases">
        <title>Deep-cultivation of Planctomycetes and their phenomic and genomic characterization uncovers novel biology.</title>
        <authorList>
            <person name="Wiegand S."/>
            <person name="Jogler M."/>
            <person name="Boedeker C."/>
            <person name="Pinto D."/>
            <person name="Vollmers J."/>
            <person name="Rivas-Marin E."/>
            <person name="Kohn T."/>
            <person name="Peeters S.H."/>
            <person name="Heuer A."/>
            <person name="Rast P."/>
            <person name="Oberbeckmann S."/>
            <person name="Bunk B."/>
            <person name="Jeske O."/>
            <person name="Meyerdierks A."/>
            <person name="Storesund J.E."/>
            <person name="Kallscheuer N."/>
            <person name="Luecker S."/>
            <person name="Lage O.M."/>
            <person name="Pohl T."/>
            <person name="Merkel B.J."/>
            <person name="Hornburger P."/>
            <person name="Mueller R.-W."/>
            <person name="Bruemmer F."/>
            <person name="Labrenz M."/>
            <person name="Spormann A.M."/>
            <person name="Op den Camp H."/>
            <person name="Overmann J."/>
            <person name="Amann R."/>
            <person name="Jetten M.S.M."/>
            <person name="Mascher T."/>
            <person name="Medema M.H."/>
            <person name="Devos D.P."/>
            <person name="Kaster A.-K."/>
            <person name="Ovreas L."/>
            <person name="Rohde M."/>
            <person name="Galperin M.Y."/>
            <person name="Jogler C."/>
        </authorList>
    </citation>
    <scope>NUCLEOTIDE SEQUENCE [LARGE SCALE GENOMIC DNA]</scope>
    <source>
        <strain evidence="3 4">Pan181</strain>
    </source>
</reference>
<feature type="transmembrane region" description="Helical" evidence="2">
    <location>
        <begin position="45"/>
        <end position="67"/>
    </location>
</feature>
<dbReference type="CDD" id="cd00688">
    <property type="entry name" value="ISOPREN_C2_like"/>
    <property type="match status" value="1"/>
</dbReference>
<evidence type="ECO:0000256" key="2">
    <source>
        <dbReference type="SAM" id="Phobius"/>
    </source>
</evidence>
<feature type="compositionally biased region" description="Acidic residues" evidence="1">
    <location>
        <begin position="118"/>
        <end position="137"/>
    </location>
</feature>
<dbReference type="RefSeq" id="WP_145246947.1">
    <property type="nucleotide sequence ID" value="NZ_CP036278.1"/>
</dbReference>
<feature type="compositionally biased region" description="Pro residues" evidence="1">
    <location>
        <begin position="141"/>
        <end position="152"/>
    </location>
</feature>
<evidence type="ECO:0008006" key="5">
    <source>
        <dbReference type="Google" id="ProtNLM"/>
    </source>
</evidence>
<dbReference type="Proteomes" id="UP000315750">
    <property type="component" value="Chromosome"/>
</dbReference>
<organism evidence="3 4">
    <name type="scientific">Aeoliella mucimassa</name>
    <dbReference type="NCBI Taxonomy" id="2527972"/>
    <lineage>
        <taxon>Bacteria</taxon>
        <taxon>Pseudomonadati</taxon>
        <taxon>Planctomycetota</taxon>
        <taxon>Planctomycetia</taxon>
        <taxon>Pirellulales</taxon>
        <taxon>Lacipirellulaceae</taxon>
        <taxon>Aeoliella</taxon>
    </lineage>
</organism>
<accession>A0A518AN92</accession>
<keyword evidence="2" id="KW-1133">Transmembrane helix</keyword>
<sequence length="591" mass="64397">MITILPIAALNAWHIVLWVVLVVVFVGSLFGLRTRWARQRPILRCVLLSLAAHAVLIGLAAFVRFAAIPPGAGKDESVRVTIIASKLQPSILAEETPAATDELAEEPTEEPIAPVVEPDAEEAPPEPEPISEADPEAPTEPIQPPDLMPPPDIAEQGEEIAEVMETPPAVEPETPPETPAPETPPSEPNPPAEVTPAVPEAPTPAVADITPATPAVPSSYAERIRPDRSKSILEQGGSLETENAVGRALEWLAQAQARDGRWDADQWRAGRELRVLGHDRHGAGVQADTGITGLALLTFMGSGHSHLGGPYQHQIAGGLVFLMRSQTADGCLAGDATFYARTYCHSMATFALAEAYAMTGDKRLEASVRRGVDYLLRTENKTYGGWRYEPNTVGDVSQLGWIIMALRSAEMAGIDIPNETWQRIEYFLSRVVRGRNGGLAAYRPNTDWSRSMTAEAMYCRQVLGKPLTDLAQLESLDALAAELPGDGMTNYYYWYYAGLALHHAQHDGNAARLTWNRWNERMKHQLLTAQVIEGSDQGSWNPNTVWGGYGGRVYTTAMAAMCLEVYYRYGSPAAGQSPWIATRPRGETTQK</sequence>
<evidence type="ECO:0000313" key="4">
    <source>
        <dbReference type="Proteomes" id="UP000315750"/>
    </source>
</evidence>